<dbReference type="GO" id="GO:0003677">
    <property type="term" value="F:DNA binding"/>
    <property type="evidence" value="ECO:0007669"/>
    <property type="project" value="UniProtKB-UniRule"/>
</dbReference>
<feature type="region of interest" description="Disordered" evidence="3">
    <location>
        <begin position="225"/>
        <end position="250"/>
    </location>
</feature>
<dbReference type="Pfam" id="PF00440">
    <property type="entry name" value="TetR_N"/>
    <property type="match status" value="1"/>
</dbReference>
<dbReference type="EMBL" id="JACHEH010000003">
    <property type="protein sequence ID" value="MBB6167923.1"/>
    <property type="molecule type" value="Genomic_DNA"/>
</dbReference>
<evidence type="ECO:0000256" key="1">
    <source>
        <dbReference type="ARBA" id="ARBA00023125"/>
    </source>
</evidence>
<dbReference type="Gene3D" id="1.10.357.10">
    <property type="entry name" value="Tetracycline Repressor, domain 2"/>
    <property type="match status" value="1"/>
</dbReference>
<reference evidence="5 6" key="1">
    <citation type="submission" date="2020-08" db="EMBL/GenBank/DDBJ databases">
        <title>Genomic Encyclopedia of Type Strains, Phase IV (KMG-IV): sequencing the most valuable type-strain genomes for metagenomic binning, comparative biology and taxonomic classification.</title>
        <authorList>
            <person name="Goeker M."/>
        </authorList>
    </citation>
    <scope>NUCLEOTIDE SEQUENCE [LARGE SCALE GENOMIC DNA]</scope>
    <source>
        <strain evidence="5 6">DSM 101465</strain>
    </source>
</reference>
<dbReference type="RefSeq" id="WP_183333894.1">
    <property type="nucleotide sequence ID" value="NZ_BMHX01000003.1"/>
</dbReference>
<feature type="compositionally biased region" description="Basic and acidic residues" evidence="3">
    <location>
        <begin position="229"/>
        <end position="238"/>
    </location>
</feature>
<feature type="domain" description="HTH tetR-type" evidence="4">
    <location>
        <begin position="10"/>
        <end position="70"/>
    </location>
</feature>
<organism evidence="5 6">
    <name type="scientific">Chelatococcus composti</name>
    <dbReference type="NCBI Taxonomy" id="1743235"/>
    <lineage>
        <taxon>Bacteria</taxon>
        <taxon>Pseudomonadati</taxon>
        <taxon>Pseudomonadota</taxon>
        <taxon>Alphaproteobacteria</taxon>
        <taxon>Hyphomicrobiales</taxon>
        <taxon>Chelatococcaceae</taxon>
        <taxon>Chelatococcus</taxon>
    </lineage>
</organism>
<dbReference type="AlphaFoldDB" id="A0A841KER9"/>
<evidence type="ECO:0000259" key="4">
    <source>
        <dbReference type="PROSITE" id="PS50977"/>
    </source>
</evidence>
<evidence type="ECO:0000313" key="5">
    <source>
        <dbReference type="EMBL" id="MBB6167923.1"/>
    </source>
</evidence>
<gene>
    <name evidence="5" type="ORF">HNQ73_001546</name>
</gene>
<name>A0A841KER9_9HYPH</name>
<dbReference type="PROSITE" id="PS50977">
    <property type="entry name" value="HTH_TETR_2"/>
    <property type="match status" value="1"/>
</dbReference>
<accession>A0A841KER9</accession>
<evidence type="ECO:0000256" key="2">
    <source>
        <dbReference type="PROSITE-ProRule" id="PRU00335"/>
    </source>
</evidence>
<dbReference type="InterPro" id="IPR009057">
    <property type="entry name" value="Homeodomain-like_sf"/>
</dbReference>
<keyword evidence="1 2" id="KW-0238">DNA-binding</keyword>
<evidence type="ECO:0000313" key="6">
    <source>
        <dbReference type="Proteomes" id="UP000588017"/>
    </source>
</evidence>
<evidence type="ECO:0000256" key="3">
    <source>
        <dbReference type="SAM" id="MobiDB-lite"/>
    </source>
</evidence>
<dbReference type="InterPro" id="IPR001647">
    <property type="entry name" value="HTH_TetR"/>
</dbReference>
<dbReference type="Proteomes" id="UP000588017">
    <property type="component" value="Unassembled WGS sequence"/>
</dbReference>
<dbReference type="SUPFAM" id="SSF46689">
    <property type="entry name" value="Homeodomain-like"/>
    <property type="match status" value="1"/>
</dbReference>
<sequence>MAAKATEKARDIRGDIVEALMRLAAERDWDAIRLSDIAAEAGVSLADFRGAFPSKGAVLAEFSRRIDKAVLEALPAPGAPDSMADQPARERVFDIIMRRLDALAPYRAALKRLSRGLRRELTALPELARLTLNSMRFMLEAAGIDTEGSMGHVRLQGAVLVYARVLDTWYNDDDPALAATMARLDRELTRGERMLRCAEDAYRLAAPFRAAARVFCEGRASNRRYRRERQRERSRRDTDGDDNESFAPAI</sequence>
<proteinExistence type="predicted"/>
<comment type="caution">
    <text evidence="5">The sequence shown here is derived from an EMBL/GenBank/DDBJ whole genome shotgun (WGS) entry which is preliminary data.</text>
</comment>
<feature type="DNA-binding region" description="H-T-H motif" evidence="2">
    <location>
        <begin position="33"/>
        <end position="52"/>
    </location>
</feature>
<keyword evidence="6" id="KW-1185">Reference proteome</keyword>
<protein>
    <submittedName>
        <fullName evidence="5">AcrR family transcriptional regulator</fullName>
    </submittedName>
</protein>